<dbReference type="InterPro" id="IPR011008">
    <property type="entry name" value="Dimeric_a/b-barrel"/>
</dbReference>
<dbReference type="RefSeq" id="WP_204199993.1">
    <property type="nucleotide sequence ID" value="NZ_JAFEMC010000005.1"/>
</dbReference>
<sequence>MSRVVQVLDLVDDAALIAEYRARHAPGAVWPDIIRYLEAIGCNDLELWHVADRLVMIFDAADGYPRATDPALDPVVAAWEAEMGAYQRAIDPAGPKWLPMQRIFAYDGRS</sequence>
<protein>
    <submittedName>
        <fullName evidence="1">L-rhamnose mutarotase</fullName>
    </submittedName>
</protein>
<dbReference type="EMBL" id="JAFEMC010000005">
    <property type="protein sequence ID" value="MBM6577894.1"/>
    <property type="molecule type" value="Genomic_DNA"/>
</dbReference>
<dbReference type="Gene3D" id="3.30.70.100">
    <property type="match status" value="1"/>
</dbReference>
<dbReference type="PANTHER" id="PTHR43239">
    <property type="entry name" value="UPF0734 PROTEIN DDB_G0273871/DDB_G0273177"/>
    <property type="match status" value="1"/>
</dbReference>
<dbReference type="InterPro" id="IPR052996">
    <property type="entry name" value="Carb_Metab_Mutarotase"/>
</dbReference>
<dbReference type="SUPFAM" id="SSF54909">
    <property type="entry name" value="Dimeric alpha+beta barrel"/>
    <property type="match status" value="1"/>
</dbReference>
<proteinExistence type="predicted"/>
<gene>
    <name evidence="1" type="ORF">ILT43_16045</name>
</gene>
<organism evidence="1 2">
    <name type="scientific">Sphingomonas longa</name>
    <dbReference type="NCBI Taxonomy" id="2778730"/>
    <lineage>
        <taxon>Bacteria</taxon>
        <taxon>Pseudomonadati</taxon>
        <taxon>Pseudomonadota</taxon>
        <taxon>Alphaproteobacteria</taxon>
        <taxon>Sphingomonadales</taxon>
        <taxon>Sphingomonadaceae</taxon>
        <taxon>Sphingomonas</taxon>
    </lineage>
</organism>
<reference evidence="1 2" key="1">
    <citation type="submission" date="2020-12" db="EMBL/GenBank/DDBJ databases">
        <title>Sphingomonas sp.</title>
        <authorList>
            <person name="Kim M.K."/>
        </authorList>
    </citation>
    <scope>NUCLEOTIDE SEQUENCE [LARGE SCALE GENOMIC DNA]</scope>
    <source>
        <strain evidence="1 2">BT552</strain>
    </source>
</reference>
<name>A0ABS2DAB1_9SPHN</name>
<dbReference type="PANTHER" id="PTHR43239:SF1">
    <property type="entry name" value="UPF0734 PROTEIN DDB_G0273871_DDB_G0273177"/>
    <property type="match status" value="1"/>
</dbReference>
<evidence type="ECO:0000313" key="1">
    <source>
        <dbReference type="EMBL" id="MBM6577894.1"/>
    </source>
</evidence>
<accession>A0ABS2DAB1</accession>
<evidence type="ECO:0000313" key="2">
    <source>
        <dbReference type="Proteomes" id="UP000763641"/>
    </source>
</evidence>
<comment type="caution">
    <text evidence="1">The sequence shown here is derived from an EMBL/GenBank/DDBJ whole genome shotgun (WGS) entry which is preliminary data.</text>
</comment>
<dbReference type="Pfam" id="PF05336">
    <property type="entry name" value="rhaM"/>
    <property type="match status" value="1"/>
</dbReference>
<dbReference type="InterPro" id="IPR008000">
    <property type="entry name" value="Rham/fucose_mutarotase"/>
</dbReference>
<dbReference type="Proteomes" id="UP000763641">
    <property type="component" value="Unassembled WGS sequence"/>
</dbReference>
<keyword evidence="2" id="KW-1185">Reference proteome</keyword>